<name>A0A0R2IR63_9LACO</name>
<dbReference type="Gene3D" id="3.40.50.1110">
    <property type="entry name" value="SGNH hydrolase"/>
    <property type="match status" value="1"/>
</dbReference>
<keyword evidence="1" id="KW-0472">Membrane</keyword>
<dbReference type="PANTHER" id="PTHR30383:SF27">
    <property type="entry name" value="SPORE GERMINATION LIPASE LIPC"/>
    <property type="match status" value="1"/>
</dbReference>
<sequence>MKKMIDWIIMLIVFVMIVAMVVLGLNYYFPKSSPNEQQTNTAKVTRKHNNVQKRQVRVTALGDSLTQGVGDSKTDQGYPKRLQNKLKKTYHVKAKVSNYGIAGERSDQILKRVTEQSKLQASLKKADVITLTVGGNDLFQALQKYSTASEGEFTLAAERLNIKYATQVQRLLKQIRHYNADAPIFVFGIYNPFFVYFPNITQINRAVTNFDETTKATVSQAHAAYFISVNKLLSQGQYQSSKSLADLKQSSDAKSIGDMQISKVEKNLANTKEKNIYLTSTDHFHPNAKGYDQMTRLLLRSMRIHDKWLYKE</sequence>
<dbReference type="RefSeq" id="WP_057748080.1">
    <property type="nucleotide sequence ID" value="NZ_BJVH01000001.1"/>
</dbReference>
<dbReference type="STRING" id="319652.IV80_GL000151"/>
<dbReference type="InterPro" id="IPR036514">
    <property type="entry name" value="SGNH_hydro_sf"/>
</dbReference>
<organism evidence="3 4">
    <name type="scientific">Pediococcus cellicola</name>
    <dbReference type="NCBI Taxonomy" id="319652"/>
    <lineage>
        <taxon>Bacteria</taxon>
        <taxon>Bacillati</taxon>
        <taxon>Bacillota</taxon>
        <taxon>Bacilli</taxon>
        <taxon>Lactobacillales</taxon>
        <taxon>Lactobacillaceae</taxon>
        <taxon>Pediococcus</taxon>
    </lineage>
</organism>
<dbReference type="GO" id="GO:0004622">
    <property type="term" value="F:phosphatidylcholine lysophospholipase activity"/>
    <property type="evidence" value="ECO:0007669"/>
    <property type="project" value="TreeGrafter"/>
</dbReference>
<accession>A0A0R2IR63</accession>
<dbReference type="Proteomes" id="UP000051568">
    <property type="component" value="Unassembled WGS sequence"/>
</dbReference>
<keyword evidence="1" id="KW-0812">Transmembrane</keyword>
<protein>
    <recommendedName>
        <fullName evidence="2">SGNH hydrolase-type esterase domain-containing protein</fullName>
    </recommendedName>
</protein>
<feature type="domain" description="SGNH hydrolase-type esterase" evidence="2">
    <location>
        <begin position="60"/>
        <end position="292"/>
    </location>
</feature>
<reference evidence="3 4" key="1">
    <citation type="journal article" date="2015" name="Genome Announc.">
        <title>Expanding the biotechnology potential of lactobacilli through comparative genomics of 213 strains and associated genera.</title>
        <authorList>
            <person name="Sun Z."/>
            <person name="Harris H.M."/>
            <person name="McCann A."/>
            <person name="Guo C."/>
            <person name="Argimon S."/>
            <person name="Zhang W."/>
            <person name="Yang X."/>
            <person name="Jeffery I.B."/>
            <person name="Cooney J.C."/>
            <person name="Kagawa T.F."/>
            <person name="Liu W."/>
            <person name="Song Y."/>
            <person name="Salvetti E."/>
            <person name="Wrobel A."/>
            <person name="Rasinkangas P."/>
            <person name="Parkhill J."/>
            <person name="Rea M.C."/>
            <person name="O'Sullivan O."/>
            <person name="Ritari J."/>
            <person name="Douillard F.P."/>
            <person name="Paul Ross R."/>
            <person name="Yang R."/>
            <person name="Briner A.E."/>
            <person name="Felis G.E."/>
            <person name="de Vos W.M."/>
            <person name="Barrangou R."/>
            <person name="Klaenhammer T.R."/>
            <person name="Caufield P.W."/>
            <person name="Cui Y."/>
            <person name="Zhang H."/>
            <person name="O'Toole P.W."/>
        </authorList>
    </citation>
    <scope>NUCLEOTIDE SEQUENCE [LARGE SCALE GENOMIC DNA]</scope>
    <source>
        <strain evidence="3 4">DSM 17757</strain>
    </source>
</reference>
<dbReference type="Pfam" id="PF13472">
    <property type="entry name" value="Lipase_GDSL_2"/>
    <property type="match status" value="1"/>
</dbReference>
<gene>
    <name evidence="3" type="ORF">IV80_GL000151</name>
</gene>
<keyword evidence="1" id="KW-1133">Transmembrane helix</keyword>
<keyword evidence="4" id="KW-1185">Reference proteome</keyword>
<dbReference type="EMBL" id="JQBR01000001">
    <property type="protein sequence ID" value="KRN67608.1"/>
    <property type="molecule type" value="Genomic_DNA"/>
</dbReference>
<dbReference type="PANTHER" id="PTHR30383">
    <property type="entry name" value="THIOESTERASE 1/PROTEASE 1/LYSOPHOSPHOLIPASE L1"/>
    <property type="match status" value="1"/>
</dbReference>
<dbReference type="InterPro" id="IPR013830">
    <property type="entry name" value="SGNH_hydro"/>
</dbReference>
<evidence type="ECO:0000313" key="3">
    <source>
        <dbReference type="EMBL" id="KRN67608.1"/>
    </source>
</evidence>
<evidence type="ECO:0000313" key="4">
    <source>
        <dbReference type="Proteomes" id="UP000051568"/>
    </source>
</evidence>
<dbReference type="InterPro" id="IPR051532">
    <property type="entry name" value="Ester_Hydrolysis_Enzymes"/>
</dbReference>
<dbReference type="PATRIC" id="fig|319652.3.peg.153"/>
<dbReference type="CDD" id="cd04506">
    <property type="entry name" value="SGNH_hydrolase_YpmR_like"/>
    <property type="match status" value="1"/>
</dbReference>
<feature type="transmembrane region" description="Helical" evidence="1">
    <location>
        <begin position="7"/>
        <end position="29"/>
    </location>
</feature>
<dbReference type="AlphaFoldDB" id="A0A0R2IR63"/>
<proteinExistence type="predicted"/>
<comment type="caution">
    <text evidence="3">The sequence shown here is derived from an EMBL/GenBank/DDBJ whole genome shotgun (WGS) entry which is preliminary data.</text>
</comment>
<evidence type="ECO:0000256" key="1">
    <source>
        <dbReference type="SAM" id="Phobius"/>
    </source>
</evidence>
<dbReference type="SUPFAM" id="SSF52266">
    <property type="entry name" value="SGNH hydrolase"/>
    <property type="match status" value="1"/>
</dbReference>
<evidence type="ECO:0000259" key="2">
    <source>
        <dbReference type="Pfam" id="PF13472"/>
    </source>
</evidence>